<reference evidence="1" key="2">
    <citation type="submission" date="2022-01" db="EMBL/GenBank/DDBJ databases">
        <authorList>
            <person name="Yamashiro T."/>
            <person name="Shiraishi A."/>
            <person name="Satake H."/>
            <person name="Nakayama K."/>
        </authorList>
    </citation>
    <scope>NUCLEOTIDE SEQUENCE</scope>
</reference>
<keyword evidence="2" id="KW-1185">Reference proteome</keyword>
<organism evidence="1 2">
    <name type="scientific">Tanacetum coccineum</name>
    <dbReference type="NCBI Taxonomy" id="301880"/>
    <lineage>
        <taxon>Eukaryota</taxon>
        <taxon>Viridiplantae</taxon>
        <taxon>Streptophyta</taxon>
        <taxon>Embryophyta</taxon>
        <taxon>Tracheophyta</taxon>
        <taxon>Spermatophyta</taxon>
        <taxon>Magnoliopsida</taxon>
        <taxon>eudicotyledons</taxon>
        <taxon>Gunneridae</taxon>
        <taxon>Pentapetalae</taxon>
        <taxon>asterids</taxon>
        <taxon>campanulids</taxon>
        <taxon>Asterales</taxon>
        <taxon>Asteraceae</taxon>
        <taxon>Asteroideae</taxon>
        <taxon>Anthemideae</taxon>
        <taxon>Anthemidinae</taxon>
        <taxon>Tanacetum</taxon>
    </lineage>
</organism>
<evidence type="ECO:0000313" key="2">
    <source>
        <dbReference type="Proteomes" id="UP001151760"/>
    </source>
</evidence>
<dbReference type="EMBL" id="BQNB010012234">
    <property type="protein sequence ID" value="GJT00942.1"/>
    <property type="molecule type" value="Genomic_DNA"/>
</dbReference>
<evidence type="ECO:0000313" key="1">
    <source>
        <dbReference type="EMBL" id="GJT00942.1"/>
    </source>
</evidence>
<gene>
    <name evidence="1" type="ORF">Tco_0822111</name>
</gene>
<dbReference type="Proteomes" id="UP001151760">
    <property type="component" value="Unassembled WGS sequence"/>
</dbReference>
<protein>
    <submittedName>
        <fullName evidence="1">Uncharacterized protein</fullName>
    </submittedName>
</protein>
<proteinExistence type="predicted"/>
<accession>A0ABQ5AH98</accession>
<name>A0ABQ5AH98_9ASTR</name>
<sequence>MLVRVSQHLKRNSLILSKRARLLITRLRILDLGFSLLELRDLPHKINQTVNDVVKEAVHIALQAPLQDCFRELPEADMKEILHQRMFESVDDVPILDDVNISDSEDTDTAHLPKIKTRPDWLKPVPEEDRPATPEPDWFQMEECYLLLTDQVDLDNPEGHRVGCPIFVVESGDRGRLVSVREVWPGWWISLGLLVDGQSSLFFSLCLTPRYSRSLVEEEIGMEIVTDLVGAFSEEAKGFAHSGSGVAGSVLALEQASAIWSRDLILGKMCSIGVLWESKILNHLV</sequence>
<comment type="caution">
    <text evidence="1">The sequence shown here is derived from an EMBL/GenBank/DDBJ whole genome shotgun (WGS) entry which is preliminary data.</text>
</comment>
<reference evidence="1" key="1">
    <citation type="journal article" date="2022" name="Int. J. Mol. Sci.">
        <title>Draft Genome of Tanacetum Coccineum: Genomic Comparison of Closely Related Tanacetum-Family Plants.</title>
        <authorList>
            <person name="Yamashiro T."/>
            <person name="Shiraishi A."/>
            <person name="Nakayama K."/>
            <person name="Satake H."/>
        </authorList>
    </citation>
    <scope>NUCLEOTIDE SEQUENCE</scope>
</reference>